<protein>
    <submittedName>
        <fullName evidence="8">Chromate transporter</fullName>
    </submittedName>
</protein>
<dbReference type="Pfam" id="PF02417">
    <property type="entry name" value="Chromate_transp"/>
    <property type="match status" value="2"/>
</dbReference>
<evidence type="ECO:0000256" key="4">
    <source>
        <dbReference type="ARBA" id="ARBA00022692"/>
    </source>
</evidence>
<dbReference type="GO" id="GO:0015109">
    <property type="term" value="F:chromate transmembrane transporter activity"/>
    <property type="evidence" value="ECO:0007669"/>
    <property type="project" value="InterPro"/>
</dbReference>
<dbReference type="GO" id="GO:0005886">
    <property type="term" value="C:plasma membrane"/>
    <property type="evidence" value="ECO:0007669"/>
    <property type="project" value="UniProtKB-SubCell"/>
</dbReference>
<proteinExistence type="inferred from homology"/>
<evidence type="ECO:0000256" key="3">
    <source>
        <dbReference type="ARBA" id="ARBA00022475"/>
    </source>
</evidence>
<comment type="caution">
    <text evidence="8">The sequence shown here is derived from an EMBL/GenBank/DDBJ whole genome shotgun (WGS) entry which is preliminary data.</text>
</comment>
<evidence type="ECO:0000256" key="1">
    <source>
        <dbReference type="ARBA" id="ARBA00004651"/>
    </source>
</evidence>
<evidence type="ECO:0000313" key="8">
    <source>
        <dbReference type="EMBL" id="KOF12482.1"/>
    </source>
</evidence>
<sequence length="408" mass="41775">MKSSAAVTHEDAAQQRPHGTAGEVFGAFLKLGLTSFGGPVAHLGYFRDELVVRRKWIDEAGYADLVALCQFLPGPASSQVGFALGLLRGGPLGALAAWAAFTLPSALLLIAFAMAATAFDSAIGTGLLHGLKIVAVAVVAQAVWGMAKSLTPDRERASIALASVLIVVFAAGAIGQIAAITFGALAGIMLCRNGPITGSTHLTFRVSRPVGIACLVAFFALLGGLPFAAGTSQSWALFDAFYRSGSLVFGGGHVVLPLLQAEVVTPGWVSNDAFLAGYGAAQAVPGPLFTFAAYLGAVMGPAPNGIFGAAIGLVAVFLPGFLLLVGALPFWDSFRKRPLAQAAMRGANAAVVGILGAALYSPVWTSAVLNSYDFALALAAFVLLVAWKAPPWIVVALTTVGGAALRLL</sequence>
<feature type="transmembrane region" description="Helical" evidence="7">
    <location>
        <begin position="306"/>
        <end position="331"/>
    </location>
</feature>
<accession>A0A0L8BD18</accession>
<dbReference type="NCBIfam" id="TIGR00937">
    <property type="entry name" value="2A51"/>
    <property type="match status" value="1"/>
</dbReference>
<feature type="transmembrane region" description="Helical" evidence="7">
    <location>
        <begin position="210"/>
        <end position="229"/>
    </location>
</feature>
<comment type="similarity">
    <text evidence="2">Belongs to the chromate ion transporter (CHR) (TC 2.A.51) family.</text>
</comment>
<dbReference type="EMBL" id="LGAP01000054">
    <property type="protein sequence ID" value="KOF12482.1"/>
    <property type="molecule type" value="Genomic_DNA"/>
</dbReference>
<dbReference type="Proteomes" id="UP000037425">
    <property type="component" value="Unassembled WGS sequence"/>
</dbReference>
<dbReference type="RefSeq" id="WP_053253242.1">
    <property type="nucleotide sequence ID" value="NZ_LGAP01000054.1"/>
</dbReference>
<dbReference type="PIRSF" id="PIRSF004810">
    <property type="entry name" value="ChrA"/>
    <property type="match status" value="1"/>
</dbReference>
<reference evidence="9" key="1">
    <citation type="submission" date="2015-07" db="EMBL/GenBank/DDBJ databases">
        <title>Whole genome sequence of an Ensifer adhaerens strain isolated from a cave pool in the Wind Cave National Park.</title>
        <authorList>
            <person name="Eng W.W.H."/>
            <person name="Gan H.M."/>
            <person name="Barton H.A."/>
            <person name="Savka M.A."/>
        </authorList>
    </citation>
    <scope>NUCLEOTIDE SEQUENCE [LARGE SCALE GENOMIC DNA]</scope>
    <source>
        <strain evidence="9">SD006</strain>
    </source>
</reference>
<keyword evidence="5 7" id="KW-1133">Transmembrane helix</keyword>
<dbReference type="InterPro" id="IPR014047">
    <property type="entry name" value="Chr_Tranpt_l_chain"/>
</dbReference>
<comment type="subcellular location">
    <subcellularLocation>
        <location evidence="1">Cell membrane</location>
        <topology evidence="1">Multi-pass membrane protein</topology>
    </subcellularLocation>
</comment>
<keyword evidence="4 7" id="KW-0812">Transmembrane</keyword>
<dbReference type="InterPro" id="IPR003370">
    <property type="entry name" value="Chromate_transpt"/>
</dbReference>
<evidence type="ECO:0000313" key="9">
    <source>
        <dbReference type="Proteomes" id="UP000037425"/>
    </source>
</evidence>
<evidence type="ECO:0000256" key="7">
    <source>
        <dbReference type="SAM" id="Phobius"/>
    </source>
</evidence>
<feature type="transmembrane region" description="Helical" evidence="7">
    <location>
        <begin position="95"/>
        <end position="119"/>
    </location>
</feature>
<evidence type="ECO:0000256" key="5">
    <source>
        <dbReference type="ARBA" id="ARBA00022989"/>
    </source>
</evidence>
<feature type="transmembrane region" description="Helical" evidence="7">
    <location>
        <begin position="375"/>
        <end position="405"/>
    </location>
</feature>
<feature type="transmembrane region" description="Helical" evidence="7">
    <location>
        <begin position="159"/>
        <end position="190"/>
    </location>
</feature>
<keyword evidence="3" id="KW-1003">Cell membrane</keyword>
<feature type="transmembrane region" description="Helical" evidence="7">
    <location>
        <begin position="241"/>
        <end position="261"/>
    </location>
</feature>
<evidence type="ECO:0000256" key="2">
    <source>
        <dbReference type="ARBA" id="ARBA00005262"/>
    </source>
</evidence>
<organism evidence="8 9">
    <name type="scientific">Ensifer adhaerens</name>
    <name type="common">Sinorhizobium morelense</name>
    <dbReference type="NCBI Taxonomy" id="106592"/>
    <lineage>
        <taxon>Bacteria</taxon>
        <taxon>Pseudomonadati</taxon>
        <taxon>Pseudomonadota</taxon>
        <taxon>Alphaproteobacteria</taxon>
        <taxon>Hyphomicrobiales</taxon>
        <taxon>Rhizobiaceae</taxon>
        <taxon>Sinorhizobium/Ensifer group</taxon>
        <taxon>Ensifer</taxon>
    </lineage>
</organism>
<keyword evidence="6 7" id="KW-0472">Membrane</keyword>
<evidence type="ECO:0000256" key="6">
    <source>
        <dbReference type="ARBA" id="ARBA00023136"/>
    </source>
</evidence>
<name>A0A0L8BD18_ENSAD</name>
<feature type="transmembrane region" description="Helical" evidence="7">
    <location>
        <begin position="343"/>
        <end position="363"/>
    </location>
</feature>
<feature type="transmembrane region" description="Helical" evidence="7">
    <location>
        <begin position="273"/>
        <end position="294"/>
    </location>
</feature>
<gene>
    <name evidence="8" type="ORF">AC244_34155</name>
</gene>
<feature type="transmembrane region" description="Helical" evidence="7">
    <location>
        <begin position="126"/>
        <end position="147"/>
    </location>
</feature>
<dbReference type="PANTHER" id="PTHR33567">
    <property type="entry name" value="CHROMATE ION TRANSPORTER (EUROFUNG)"/>
    <property type="match status" value="1"/>
</dbReference>
<dbReference type="PATRIC" id="fig|106592.7.peg.6560"/>
<dbReference type="AlphaFoldDB" id="A0A0L8BD18"/>
<dbReference type="PANTHER" id="PTHR33567:SF3">
    <property type="entry name" value="CHROMATE ION TRANSPORTER (EUROFUNG)"/>
    <property type="match status" value="1"/>
</dbReference>